<evidence type="ECO:0000313" key="2">
    <source>
        <dbReference type="Proteomes" id="UP000295662"/>
    </source>
</evidence>
<dbReference type="AlphaFoldDB" id="A0A4R7S0L8"/>
<dbReference type="EMBL" id="SOCA01000004">
    <property type="protein sequence ID" value="TDU70705.1"/>
    <property type="molecule type" value="Genomic_DNA"/>
</dbReference>
<keyword evidence="2" id="KW-1185">Reference proteome</keyword>
<proteinExistence type="predicted"/>
<organism evidence="1 2">
    <name type="scientific">Prosthecobacter fusiformis</name>
    <dbReference type="NCBI Taxonomy" id="48464"/>
    <lineage>
        <taxon>Bacteria</taxon>
        <taxon>Pseudomonadati</taxon>
        <taxon>Verrucomicrobiota</taxon>
        <taxon>Verrucomicrobiia</taxon>
        <taxon>Verrucomicrobiales</taxon>
        <taxon>Verrucomicrobiaceae</taxon>
        <taxon>Prosthecobacter</taxon>
    </lineage>
</organism>
<dbReference type="Proteomes" id="UP000295662">
    <property type="component" value="Unassembled WGS sequence"/>
</dbReference>
<sequence length="94" mass="10489">MSADPLTDPELKARIDTADFVEILSADAEGSFYADVTAYLDAWKTQIKSYQDAGLSRGEFDDLSRLSTSLQTTGCVLEFFVKLQKLHLEKAHEN</sequence>
<dbReference type="OrthoDB" id="196023at2"/>
<name>A0A4R7S0L8_9BACT</name>
<gene>
    <name evidence="1" type="ORF">EI77_02753</name>
</gene>
<reference evidence="1 2" key="1">
    <citation type="submission" date="2019-03" db="EMBL/GenBank/DDBJ databases">
        <title>Genomic Encyclopedia of Archaeal and Bacterial Type Strains, Phase II (KMG-II): from individual species to whole genera.</title>
        <authorList>
            <person name="Goeker M."/>
        </authorList>
    </citation>
    <scope>NUCLEOTIDE SEQUENCE [LARGE SCALE GENOMIC DNA]</scope>
    <source>
        <strain evidence="1 2">ATCC 25309</strain>
    </source>
</reference>
<protein>
    <submittedName>
        <fullName evidence="1">Uncharacterized protein</fullName>
    </submittedName>
</protein>
<dbReference type="RefSeq" id="WP_133795801.1">
    <property type="nucleotide sequence ID" value="NZ_SOCA01000004.1"/>
</dbReference>
<comment type="caution">
    <text evidence="1">The sequence shown here is derived from an EMBL/GenBank/DDBJ whole genome shotgun (WGS) entry which is preliminary data.</text>
</comment>
<evidence type="ECO:0000313" key="1">
    <source>
        <dbReference type="EMBL" id="TDU70705.1"/>
    </source>
</evidence>
<accession>A0A4R7S0L8</accession>